<evidence type="ECO:0000313" key="2">
    <source>
        <dbReference type="Proteomes" id="UP000184010"/>
    </source>
</evidence>
<protein>
    <submittedName>
        <fullName evidence="1">Uncharacterized protein</fullName>
    </submittedName>
</protein>
<accession>A0A1M7UWC3</accession>
<name>A0A1M7UWC3_9FIRM</name>
<evidence type="ECO:0000313" key="1">
    <source>
        <dbReference type="EMBL" id="SHN87258.1"/>
    </source>
</evidence>
<dbReference type="RefSeq" id="WP_072774919.1">
    <property type="nucleotide sequence ID" value="NZ_FRDN01000019.1"/>
</dbReference>
<dbReference type="STRING" id="1121395.SAMN02745215_04827"/>
<organism evidence="1 2">
    <name type="scientific">Desulfitobacterium chlororespirans DSM 11544</name>
    <dbReference type="NCBI Taxonomy" id="1121395"/>
    <lineage>
        <taxon>Bacteria</taxon>
        <taxon>Bacillati</taxon>
        <taxon>Bacillota</taxon>
        <taxon>Clostridia</taxon>
        <taxon>Eubacteriales</taxon>
        <taxon>Desulfitobacteriaceae</taxon>
        <taxon>Desulfitobacterium</taxon>
    </lineage>
</organism>
<dbReference type="EMBL" id="FRDN01000019">
    <property type="protein sequence ID" value="SHN87258.1"/>
    <property type="molecule type" value="Genomic_DNA"/>
</dbReference>
<sequence>MGDKEIYRLNDDISFRKCFLFDDDKLTFGDCTNFSTLERNWRTYYSCNQDGIHFHCTAHPEIELGIVDTSYSSVVYQCPKCRKNIEIENPRELKSRCLRMLNIPEFKDAKLVRLDDWYVHEIKERKKDESGYWITTNVKTDKDGDTIIVVYVGHKDSSEKAQFFIKPEKGQLTSDHKDMDPAKVLSKIEVYFKGRTLIQEYDN</sequence>
<gene>
    <name evidence="1" type="ORF">SAMN02745215_04827</name>
</gene>
<dbReference type="AlphaFoldDB" id="A0A1M7UWC3"/>
<dbReference type="Proteomes" id="UP000184010">
    <property type="component" value="Unassembled WGS sequence"/>
</dbReference>
<reference evidence="2" key="1">
    <citation type="submission" date="2016-12" db="EMBL/GenBank/DDBJ databases">
        <authorList>
            <person name="Varghese N."/>
            <person name="Submissions S."/>
        </authorList>
    </citation>
    <scope>NUCLEOTIDE SEQUENCE [LARGE SCALE GENOMIC DNA]</scope>
    <source>
        <strain evidence="2">DSM 11544</strain>
    </source>
</reference>
<keyword evidence="2" id="KW-1185">Reference proteome</keyword>
<proteinExistence type="predicted"/>